<reference evidence="16 17" key="1">
    <citation type="submission" date="2017-10" db="EMBL/GenBank/DDBJ databases">
        <title>Comparative genomics in systemic dimorphic fungi from Ajellomycetaceae.</title>
        <authorList>
            <person name="Munoz J.F."/>
            <person name="Mcewen J.G."/>
            <person name="Clay O.K."/>
            <person name="Cuomo C.A."/>
        </authorList>
    </citation>
    <scope>NUCLEOTIDE SEQUENCE [LARGE SCALE GENOMIC DNA]</scope>
    <source>
        <strain evidence="16 17">UAMH5409</strain>
    </source>
</reference>
<dbReference type="AlphaFoldDB" id="A0A2B7Y819"/>
<gene>
    <name evidence="16" type="ORF">AJ79_01406</name>
</gene>
<evidence type="ECO:0000256" key="3">
    <source>
        <dbReference type="ARBA" id="ARBA00007330"/>
    </source>
</evidence>
<dbReference type="GO" id="GO:0006072">
    <property type="term" value="P:glycerol-3-phosphate metabolic process"/>
    <property type="evidence" value="ECO:0007669"/>
    <property type="project" value="InterPro"/>
</dbReference>
<dbReference type="InterPro" id="IPR031656">
    <property type="entry name" value="DAO_C"/>
</dbReference>
<evidence type="ECO:0000256" key="10">
    <source>
        <dbReference type="ARBA" id="ARBA00022946"/>
    </source>
</evidence>
<keyword evidence="10" id="KW-0809">Transit peptide</keyword>
<dbReference type="FunFam" id="1.10.8.870:FF:000001">
    <property type="entry name" value="Glycerol-3-phosphate dehydrogenase"/>
    <property type="match status" value="1"/>
</dbReference>
<keyword evidence="5" id="KW-0285">Flavoprotein</keyword>
<evidence type="ECO:0000256" key="12">
    <source>
        <dbReference type="ARBA" id="ARBA00023128"/>
    </source>
</evidence>
<dbReference type="InterPro" id="IPR006076">
    <property type="entry name" value="FAD-dep_OxRdtase"/>
</dbReference>
<evidence type="ECO:0000256" key="11">
    <source>
        <dbReference type="ARBA" id="ARBA00023002"/>
    </source>
</evidence>
<dbReference type="SUPFAM" id="SSF51905">
    <property type="entry name" value="FAD/NAD(P)-binding domain"/>
    <property type="match status" value="1"/>
</dbReference>
<dbReference type="InterPro" id="IPR036188">
    <property type="entry name" value="FAD/NAD-bd_sf"/>
</dbReference>
<proteinExistence type="inferred from homology"/>
<keyword evidence="13" id="KW-0812">Transmembrane</keyword>
<evidence type="ECO:0000256" key="2">
    <source>
        <dbReference type="ARBA" id="ARBA00004173"/>
    </source>
</evidence>
<dbReference type="GO" id="GO:0046872">
    <property type="term" value="F:metal ion binding"/>
    <property type="evidence" value="ECO:0007669"/>
    <property type="project" value="UniProtKB-KW"/>
</dbReference>
<keyword evidence="12" id="KW-0496">Mitochondrion</keyword>
<dbReference type="Proteomes" id="UP000223968">
    <property type="component" value="Unassembled WGS sequence"/>
</dbReference>
<dbReference type="OrthoDB" id="264015at2759"/>
<dbReference type="Gene3D" id="3.30.9.10">
    <property type="entry name" value="D-Amino Acid Oxidase, subunit A, domain 2"/>
    <property type="match status" value="1"/>
</dbReference>
<comment type="caution">
    <text evidence="16">The sequence shown here is derived from an EMBL/GenBank/DDBJ whole genome shotgun (WGS) entry which is preliminary data.</text>
</comment>
<evidence type="ECO:0000256" key="7">
    <source>
        <dbReference type="ARBA" id="ARBA00022737"/>
    </source>
</evidence>
<dbReference type="PRINTS" id="PR01001">
    <property type="entry name" value="FADG3PDH"/>
</dbReference>
<dbReference type="PANTHER" id="PTHR11985">
    <property type="entry name" value="GLYCEROL-3-PHOSPHATE DEHYDROGENASE"/>
    <property type="match status" value="1"/>
</dbReference>
<feature type="domain" description="Alpha-glycerophosphate oxidase C-terminal" evidence="15">
    <location>
        <begin position="521"/>
        <end position="648"/>
    </location>
</feature>
<keyword evidence="11" id="KW-0560">Oxidoreductase</keyword>
<keyword evidence="7" id="KW-0677">Repeat</keyword>
<sequence length="760" mass="83404">MASRQTRRFAKPLFYSIAAIAGGGGILYYSYRPRNIPGSEPAPVPPPSYSHGGKLVPPSFPRVKSRDEQIQDLQRSSGVRSLLPRSLAKEVSTPQSSETSDAGEPYDLLVIGAGATGSGIALDAASRGLRVALVERDDFSSGTSSKSTKLVHGGVRYLEKAVWELDYNQYSLVKEALRERKYFLDTAPHLSSWLPIMVPVQKWWQMPYFWAGCKFYDLLAGSEGIESSYFLTKSKALDAFPMLKKENLFGALVYYDGAHNDSRMNVSLAMTAALYGSTVVNHMEVTGLTKDASGKLNGALVKDLIPGKNGEDAKEITVRAKGIINATGPFSDAIRKMDDQSVPEIVAPSSGVHVILPGYYSPANMGLIDPSTSDGRVIFFLPWQGNTIAGTTDSPTDITAQPIPSEKDINWILHEIQGYLAPDINVRRGDVLAAWSGIRPLVRDPHAKNTESLVRNHLITVSPSGLLTCAGGKWTTYRQMAEEAVDEAIKAFNLQPSPPKYVPDISGRGIYDDAAILDGSCQTHQVRLVGAHGYSKTLFINLIQHFGLATDVAQHLAQAYGDRAWEVAAMSTPTNTRFPVRGTRISPLYPFIDGEVRYAAQVEYAQTAVDVLARRTRLAFLNAQASLEALPTIIDLMAEELKWSDHRKEVEWNDAVQYLLSMGLPRSRLGVKREDVESGRAKFDEVERKLYTRHEGPADFLAPPAGEKKHNVEEALLSQLKDIPEDSPALRIDNSSPSETEWSLLGKHFTSVTDLEVEAG</sequence>
<keyword evidence="9" id="KW-0106">Calcium</keyword>
<dbReference type="EC" id="1.1.5.3" evidence="4"/>
<evidence type="ECO:0000256" key="1">
    <source>
        <dbReference type="ARBA" id="ARBA00001974"/>
    </source>
</evidence>
<keyword evidence="6" id="KW-0479">Metal-binding</keyword>
<keyword evidence="17" id="KW-1185">Reference proteome</keyword>
<evidence type="ECO:0000313" key="17">
    <source>
        <dbReference type="Proteomes" id="UP000223968"/>
    </source>
</evidence>
<evidence type="ECO:0000256" key="9">
    <source>
        <dbReference type="ARBA" id="ARBA00022837"/>
    </source>
</evidence>
<accession>A0A2B7Y819</accession>
<dbReference type="GO" id="GO:0005739">
    <property type="term" value="C:mitochondrion"/>
    <property type="evidence" value="ECO:0007669"/>
    <property type="project" value="UniProtKB-SubCell"/>
</dbReference>
<evidence type="ECO:0000256" key="4">
    <source>
        <dbReference type="ARBA" id="ARBA00013029"/>
    </source>
</evidence>
<dbReference type="EMBL" id="PDNB01000013">
    <property type="protein sequence ID" value="PGH17022.1"/>
    <property type="molecule type" value="Genomic_DNA"/>
</dbReference>
<dbReference type="PANTHER" id="PTHR11985:SF15">
    <property type="entry name" value="GLYCEROL-3-PHOSPHATE DEHYDROGENASE, MITOCHONDRIAL"/>
    <property type="match status" value="1"/>
</dbReference>
<keyword evidence="13" id="KW-1133">Transmembrane helix</keyword>
<evidence type="ECO:0000256" key="8">
    <source>
        <dbReference type="ARBA" id="ARBA00022827"/>
    </source>
</evidence>
<comment type="similarity">
    <text evidence="3">Belongs to the FAD-dependent glycerol-3-phosphate dehydrogenase family.</text>
</comment>
<comment type="subcellular location">
    <subcellularLocation>
        <location evidence="2">Mitochondrion</location>
    </subcellularLocation>
</comment>
<evidence type="ECO:0000259" key="14">
    <source>
        <dbReference type="Pfam" id="PF01266"/>
    </source>
</evidence>
<dbReference type="FunFam" id="3.30.9.10:FF:000001">
    <property type="entry name" value="Glycerol-3-phosphate dehydrogenase"/>
    <property type="match status" value="1"/>
</dbReference>
<dbReference type="InterPro" id="IPR038299">
    <property type="entry name" value="DAO_C_sf"/>
</dbReference>
<name>A0A2B7Y819_9EURO</name>
<dbReference type="Pfam" id="PF01266">
    <property type="entry name" value="DAO"/>
    <property type="match status" value="1"/>
</dbReference>
<dbReference type="Gene3D" id="1.10.8.870">
    <property type="entry name" value="Alpha-glycerophosphate oxidase, cap domain"/>
    <property type="match status" value="1"/>
</dbReference>
<feature type="transmembrane region" description="Helical" evidence="13">
    <location>
        <begin position="12"/>
        <end position="31"/>
    </location>
</feature>
<dbReference type="GO" id="GO:0004368">
    <property type="term" value="F:glycerol-3-phosphate dehydrogenase (quinone) activity"/>
    <property type="evidence" value="ECO:0007669"/>
    <property type="project" value="UniProtKB-EC"/>
</dbReference>
<protein>
    <recommendedName>
        <fullName evidence="4">glycerol-3-phosphate dehydrogenase</fullName>
        <ecNumber evidence="4">1.1.5.3</ecNumber>
    </recommendedName>
</protein>
<comment type="cofactor">
    <cofactor evidence="1">
        <name>FAD</name>
        <dbReference type="ChEBI" id="CHEBI:57692"/>
    </cofactor>
</comment>
<dbReference type="STRING" id="1447875.A0A2B7Y819"/>
<feature type="domain" description="FAD dependent oxidoreductase" evidence="14">
    <location>
        <begin position="107"/>
        <end position="478"/>
    </location>
</feature>
<evidence type="ECO:0000256" key="5">
    <source>
        <dbReference type="ARBA" id="ARBA00022630"/>
    </source>
</evidence>
<evidence type="ECO:0000259" key="15">
    <source>
        <dbReference type="Pfam" id="PF16901"/>
    </source>
</evidence>
<dbReference type="SUPFAM" id="SSF54373">
    <property type="entry name" value="FAD-linked reductases, C-terminal domain"/>
    <property type="match status" value="1"/>
</dbReference>
<organism evidence="16 17">
    <name type="scientific">Helicocarpus griseus UAMH5409</name>
    <dbReference type="NCBI Taxonomy" id="1447875"/>
    <lineage>
        <taxon>Eukaryota</taxon>
        <taxon>Fungi</taxon>
        <taxon>Dikarya</taxon>
        <taxon>Ascomycota</taxon>
        <taxon>Pezizomycotina</taxon>
        <taxon>Eurotiomycetes</taxon>
        <taxon>Eurotiomycetidae</taxon>
        <taxon>Onygenales</taxon>
        <taxon>Ajellomycetaceae</taxon>
        <taxon>Helicocarpus</taxon>
    </lineage>
</organism>
<evidence type="ECO:0000256" key="13">
    <source>
        <dbReference type="SAM" id="Phobius"/>
    </source>
</evidence>
<evidence type="ECO:0000313" key="16">
    <source>
        <dbReference type="EMBL" id="PGH17022.1"/>
    </source>
</evidence>
<keyword evidence="8" id="KW-0274">FAD</keyword>
<dbReference type="Gene3D" id="3.50.50.60">
    <property type="entry name" value="FAD/NAD(P)-binding domain"/>
    <property type="match status" value="1"/>
</dbReference>
<dbReference type="Pfam" id="PF16901">
    <property type="entry name" value="DAO_C"/>
    <property type="match status" value="1"/>
</dbReference>
<dbReference type="PROSITE" id="PS00978">
    <property type="entry name" value="FAD_G3PDH_2"/>
    <property type="match status" value="1"/>
</dbReference>
<keyword evidence="13" id="KW-0472">Membrane</keyword>
<evidence type="ECO:0000256" key="6">
    <source>
        <dbReference type="ARBA" id="ARBA00022723"/>
    </source>
</evidence>
<dbReference type="InterPro" id="IPR000447">
    <property type="entry name" value="G3P_DH_FAD-dep"/>
</dbReference>